<evidence type="ECO:0000256" key="7">
    <source>
        <dbReference type="ARBA" id="ARBA00022729"/>
    </source>
</evidence>
<keyword evidence="24" id="KW-1185">Reference proteome</keyword>
<dbReference type="Pfam" id="PF13947">
    <property type="entry name" value="GUB_WAK_bind"/>
    <property type="match status" value="1"/>
</dbReference>
<dbReference type="PROSITE" id="PS01187">
    <property type="entry name" value="EGF_CA"/>
    <property type="match status" value="1"/>
</dbReference>
<dbReference type="CDD" id="cd00054">
    <property type="entry name" value="EGF_CA"/>
    <property type="match status" value="1"/>
</dbReference>
<evidence type="ECO:0000256" key="13">
    <source>
        <dbReference type="ARBA" id="ARBA00023136"/>
    </source>
</evidence>
<dbReference type="Pfam" id="PF07645">
    <property type="entry name" value="EGF_CA"/>
    <property type="match status" value="1"/>
</dbReference>
<dbReference type="GO" id="GO:0005509">
    <property type="term" value="F:calcium ion binding"/>
    <property type="evidence" value="ECO:0007669"/>
    <property type="project" value="InterPro"/>
</dbReference>
<reference evidence="23 24" key="1">
    <citation type="journal article" date="2018" name="Science">
        <title>The opium poppy genome and morphinan production.</title>
        <authorList>
            <person name="Guo L."/>
            <person name="Winzer T."/>
            <person name="Yang X."/>
            <person name="Li Y."/>
            <person name="Ning Z."/>
            <person name="He Z."/>
            <person name="Teodor R."/>
            <person name="Lu Y."/>
            <person name="Bowser T.A."/>
            <person name="Graham I.A."/>
            <person name="Ye K."/>
        </authorList>
    </citation>
    <scope>NUCLEOTIDE SEQUENCE [LARGE SCALE GENOMIC DNA]</scope>
    <source>
        <strain evidence="24">cv. HN1</strain>
        <tissue evidence="23">Leaves</tissue>
    </source>
</reference>
<gene>
    <name evidence="23" type="ORF">C5167_009983</name>
</gene>
<evidence type="ECO:0000256" key="3">
    <source>
        <dbReference type="ARBA" id="ARBA00022536"/>
    </source>
</evidence>
<keyword evidence="7 20" id="KW-0732">Signal</keyword>
<dbReference type="SMART" id="SM00179">
    <property type="entry name" value="EGF_CA"/>
    <property type="match status" value="2"/>
</dbReference>
<feature type="domain" description="EGF-like" evidence="22">
    <location>
        <begin position="250"/>
        <end position="299"/>
    </location>
</feature>
<comment type="subcellular location">
    <subcellularLocation>
        <location evidence="1">Membrane</location>
        <topology evidence="1">Single-pass type I membrane protein</topology>
    </subcellularLocation>
</comment>
<evidence type="ECO:0000259" key="22">
    <source>
        <dbReference type="PROSITE" id="PS50026"/>
    </source>
</evidence>
<evidence type="ECO:0000256" key="20">
    <source>
        <dbReference type="SAM" id="SignalP"/>
    </source>
</evidence>
<dbReference type="InterPro" id="IPR011009">
    <property type="entry name" value="Kinase-like_dom_sf"/>
</dbReference>
<evidence type="ECO:0000256" key="9">
    <source>
        <dbReference type="ARBA" id="ARBA00022741"/>
    </source>
</evidence>
<keyword evidence="4" id="KW-0597">Phosphoprotein</keyword>
<comment type="function">
    <text evidence="16">Serine/threonine-protein kinase that may function as a signaling receptor of extracellular matrix component. Binding to pectin may have significance in the control of cell expansion, morphogenesis and development.</text>
</comment>
<dbReference type="CDD" id="cd14066">
    <property type="entry name" value="STKc_IRAK"/>
    <property type="match status" value="1"/>
</dbReference>
<evidence type="ECO:0000256" key="11">
    <source>
        <dbReference type="ARBA" id="ARBA00022840"/>
    </source>
</evidence>
<feature type="domain" description="Protein kinase" evidence="21">
    <location>
        <begin position="427"/>
        <end position="702"/>
    </location>
</feature>
<dbReference type="InterPro" id="IPR008271">
    <property type="entry name" value="Ser/Thr_kinase_AS"/>
</dbReference>
<evidence type="ECO:0000256" key="14">
    <source>
        <dbReference type="ARBA" id="ARBA00023157"/>
    </source>
</evidence>
<dbReference type="OrthoDB" id="4062651at2759"/>
<name>A0A4Y7K2W8_PAPSO</name>
<evidence type="ECO:0000256" key="8">
    <source>
        <dbReference type="ARBA" id="ARBA00022737"/>
    </source>
</evidence>
<keyword evidence="10" id="KW-0418">Kinase</keyword>
<proteinExistence type="predicted"/>
<dbReference type="PROSITE" id="PS00108">
    <property type="entry name" value="PROTEIN_KINASE_ST"/>
    <property type="match status" value="1"/>
</dbReference>
<dbReference type="InterPro" id="IPR045274">
    <property type="entry name" value="WAK-like"/>
</dbReference>
<dbReference type="Proteomes" id="UP000316621">
    <property type="component" value="Chromosome 6"/>
</dbReference>
<feature type="signal peptide" evidence="20">
    <location>
        <begin position="1"/>
        <end position="19"/>
    </location>
</feature>
<comment type="caution">
    <text evidence="17">Lacks conserved residue(s) required for the propagation of feature annotation.</text>
</comment>
<dbReference type="PROSITE" id="PS00010">
    <property type="entry name" value="ASX_HYDROXYL"/>
    <property type="match status" value="1"/>
</dbReference>
<dbReference type="InterPro" id="IPR049883">
    <property type="entry name" value="NOTCH1_EGF-like"/>
</dbReference>
<keyword evidence="5" id="KW-0808">Transferase</keyword>
<dbReference type="Pfam" id="PF07714">
    <property type="entry name" value="PK_Tyr_Ser-Thr"/>
    <property type="match status" value="1"/>
</dbReference>
<keyword evidence="11 18" id="KW-0067">ATP-binding</keyword>
<dbReference type="Gene3D" id="1.10.510.10">
    <property type="entry name" value="Transferase(Phosphotransferase) domain 1"/>
    <property type="match status" value="1"/>
</dbReference>
<dbReference type="InterPro" id="IPR025287">
    <property type="entry name" value="WAK_GUB"/>
</dbReference>
<dbReference type="PROSITE" id="PS50026">
    <property type="entry name" value="EGF_3"/>
    <property type="match status" value="2"/>
</dbReference>
<dbReference type="InterPro" id="IPR017441">
    <property type="entry name" value="Protein_kinase_ATP_BS"/>
</dbReference>
<dbReference type="Gene3D" id="3.30.200.20">
    <property type="entry name" value="Phosphorylase Kinase, domain 1"/>
    <property type="match status" value="1"/>
</dbReference>
<keyword evidence="9 18" id="KW-0547">Nucleotide-binding</keyword>
<dbReference type="SMART" id="SM00181">
    <property type="entry name" value="EGF"/>
    <property type="match status" value="2"/>
</dbReference>
<feature type="binding site" evidence="18">
    <location>
        <position position="455"/>
    </location>
    <ligand>
        <name>ATP</name>
        <dbReference type="ChEBI" id="CHEBI:30616"/>
    </ligand>
</feature>
<dbReference type="InterPro" id="IPR018097">
    <property type="entry name" value="EGF_Ca-bd_CS"/>
</dbReference>
<organism evidence="23 24">
    <name type="scientific">Papaver somniferum</name>
    <name type="common">Opium poppy</name>
    <dbReference type="NCBI Taxonomy" id="3469"/>
    <lineage>
        <taxon>Eukaryota</taxon>
        <taxon>Viridiplantae</taxon>
        <taxon>Streptophyta</taxon>
        <taxon>Embryophyta</taxon>
        <taxon>Tracheophyta</taxon>
        <taxon>Spermatophyta</taxon>
        <taxon>Magnoliopsida</taxon>
        <taxon>Ranunculales</taxon>
        <taxon>Papaveraceae</taxon>
        <taxon>Papaveroideae</taxon>
        <taxon>Papaver</taxon>
    </lineage>
</organism>
<dbReference type="PROSITE" id="PS50011">
    <property type="entry name" value="PROTEIN_KINASE_DOM"/>
    <property type="match status" value="1"/>
</dbReference>
<feature type="transmembrane region" description="Helical" evidence="19">
    <location>
        <begin position="354"/>
        <end position="374"/>
    </location>
</feature>
<dbReference type="PANTHER" id="PTHR27005:SF492">
    <property type="entry name" value="LOW QUALITY PROTEIN: WALL-ASSOCIATED RECEPTOR KINASE-LIKE 1"/>
    <property type="match status" value="1"/>
</dbReference>
<feature type="disulfide bond" evidence="17">
    <location>
        <begin position="265"/>
        <end position="282"/>
    </location>
</feature>
<dbReference type="Gramene" id="RZC66298">
    <property type="protein sequence ID" value="RZC66298"/>
    <property type="gene ID" value="C5167_009983"/>
</dbReference>
<dbReference type="InterPro" id="IPR001881">
    <property type="entry name" value="EGF-like_Ca-bd_dom"/>
</dbReference>
<dbReference type="SMART" id="SM00220">
    <property type="entry name" value="S_TKc"/>
    <property type="match status" value="1"/>
</dbReference>
<keyword evidence="6 19" id="KW-0812">Transmembrane</keyword>
<evidence type="ECO:0000256" key="18">
    <source>
        <dbReference type="PROSITE-ProRule" id="PRU10141"/>
    </source>
</evidence>
<protein>
    <recommendedName>
        <fullName evidence="25">Protein kinase domain-containing protein</fullName>
    </recommendedName>
</protein>
<evidence type="ECO:0000313" key="23">
    <source>
        <dbReference type="EMBL" id="RZC66298.1"/>
    </source>
</evidence>
<dbReference type="FunFam" id="1.10.510.10:FF:000084">
    <property type="entry name" value="Wall-associated receptor kinase 2"/>
    <property type="match status" value="1"/>
</dbReference>
<evidence type="ECO:0000256" key="5">
    <source>
        <dbReference type="ARBA" id="ARBA00022679"/>
    </source>
</evidence>
<dbReference type="AlphaFoldDB" id="A0A4Y7K2W8"/>
<evidence type="ECO:0000256" key="17">
    <source>
        <dbReference type="PROSITE-ProRule" id="PRU00076"/>
    </source>
</evidence>
<dbReference type="GO" id="GO:0005524">
    <property type="term" value="F:ATP binding"/>
    <property type="evidence" value="ECO:0007669"/>
    <property type="project" value="UniProtKB-UniRule"/>
</dbReference>
<keyword evidence="13 19" id="KW-0472">Membrane</keyword>
<keyword evidence="8" id="KW-0677">Repeat</keyword>
<dbReference type="GO" id="GO:0005886">
    <property type="term" value="C:plasma membrane"/>
    <property type="evidence" value="ECO:0007669"/>
    <property type="project" value="TreeGrafter"/>
</dbReference>
<dbReference type="OMA" id="ECENGHN"/>
<dbReference type="InterPro" id="IPR000742">
    <property type="entry name" value="EGF"/>
</dbReference>
<dbReference type="SUPFAM" id="SSF56112">
    <property type="entry name" value="Protein kinase-like (PK-like)"/>
    <property type="match status" value="1"/>
</dbReference>
<dbReference type="InterPro" id="IPR000152">
    <property type="entry name" value="EGF-type_Asp/Asn_hydroxyl_site"/>
</dbReference>
<dbReference type="PANTHER" id="PTHR27005">
    <property type="entry name" value="WALL-ASSOCIATED RECEPTOR KINASE-LIKE 21"/>
    <property type="match status" value="1"/>
</dbReference>
<evidence type="ECO:0000256" key="15">
    <source>
        <dbReference type="ARBA" id="ARBA00023180"/>
    </source>
</evidence>
<evidence type="ECO:0000259" key="21">
    <source>
        <dbReference type="PROSITE" id="PS50011"/>
    </source>
</evidence>
<evidence type="ECO:0000256" key="19">
    <source>
        <dbReference type="SAM" id="Phobius"/>
    </source>
</evidence>
<evidence type="ECO:0000256" key="4">
    <source>
        <dbReference type="ARBA" id="ARBA00022553"/>
    </source>
</evidence>
<evidence type="ECO:0000256" key="12">
    <source>
        <dbReference type="ARBA" id="ARBA00022989"/>
    </source>
</evidence>
<dbReference type="STRING" id="3469.A0A4Y7K2W8"/>
<keyword evidence="12 19" id="KW-1133">Transmembrane helix</keyword>
<dbReference type="GO" id="GO:0007166">
    <property type="term" value="P:cell surface receptor signaling pathway"/>
    <property type="evidence" value="ECO:0007669"/>
    <property type="project" value="InterPro"/>
</dbReference>
<dbReference type="GO" id="GO:0004674">
    <property type="term" value="F:protein serine/threonine kinase activity"/>
    <property type="evidence" value="ECO:0007669"/>
    <property type="project" value="UniProtKB-KW"/>
</dbReference>
<evidence type="ECO:0008006" key="25">
    <source>
        <dbReference type="Google" id="ProtNLM"/>
    </source>
</evidence>
<dbReference type="InterPro" id="IPR000719">
    <property type="entry name" value="Prot_kinase_dom"/>
</dbReference>
<feature type="domain" description="EGF-like" evidence="22">
    <location>
        <begin position="300"/>
        <end position="334"/>
    </location>
</feature>
<sequence length="763" mass="84262">MLLKLWYLVQLCFFTVAFSSSVPPFYKTKPGCESKCGNVSIPYPFVIMNQSLDDCSIGETGLEYGITCNTSFNPPKPFIGTSTIEIFDISESEVRTGSVLAVLCYNESGDITHHSRHWMDTTGSFTLSYTKNMFFGIGCDTYATLDGDLGKKKYESSCSSDCESRDSVQEGSCFGRGCCQSAIPRGLTKFEVWLFPSVTPNISVTSFNPCSYAFLAEQDRYTFNSSDILDGKNFISRGKELSIVFDWAVGNKTCEEARKLANFSCHDNSYCVNSDNHPGYRCTCHDGYEGNPYFSPGCQDINECEDQNNNPCAGICTNTLGSYKCSCPKGSLGDGRRGGSGCFHNNQASPVFKISLGISLGIFFLIIGSSWLYFSMKKRNQILLKAKFFEKNGGLLLRQQISSQESSGESSAKIFTAEELKLATNSYDEKLILGRGGHGVVYKGTLSDNRVVAIKRSKIIDEAQIEEFINELVILTQVNHRNVVKILGCCLETQVPLLVYEYISNGTLSQHIHQTKDVMSSSVSWESRLRIAAETAGAIAYLHSAASIPVIHRDIKSANVLLDENYTAKVADFGASRLNPLNQNEIDTLVQGTLGYLDPEYHQSGQLTGKSDVYSFGVVLVELLTGEIPISFERPEEQRNIVSYFISLVKRNDMLHVLETRLVTKGNREQVVAVGMLANRCLSPKGGERPTMKQVAMELESLRKVDSSSTRTLMQDLLPKQDAGECTDSASEPKDLYAIPMMSSSYSISDSNANSLEMSLNPR</sequence>
<feature type="chain" id="PRO_5021366244" description="Protein kinase domain-containing protein" evidence="20">
    <location>
        <begin position="20"/>
        <end position="763"/>
    </location>
</feature>
<dbReference type="EMBL" id="CM010720">
    <property type="protein sequence ID" value="RZC66298.1"/>
    <property type="molecule type" value="Genomic_DNA"/>
</dbReference>
<evidence type="ECO:0000256" key="1">
    <source>
        <dbReference type="ARBA" id="ARBA00004479"/>
    </source>
</evidence>
<keyword evidence="14 17" id="KW-1015">Disulfide bond</keyword>
<keyword evidence="2" id="KW-0723">Serine/threonine-protein kinase</keyword>
<evidence type="ECO:0000313" key="24">
    <source>
        <dbReference type="Proteomes" id="UP000316621"/>
    </source>
</evidence>
<keyword evidence="15" id="KW-0325">Glycoprotein</keyword>
<dbReference type="Gene3D" id="2.10.25.10">
    <property type="entry name" value="Laminin"/>
    <property type="match status" value="2"/>
</dbReference>
<dbReference type="PROSITE" id="PS00107">
    <property type="entry name" value="PROTEIN_KINASE_ATP"/>
    <property type="match status" value="1"/>
</dbReference>
<evidence type="ECO:0000256" key="16">
    <source>
        <dbReference type="ARBA" id="ARBA00058961"/>
    </source>
</evidence>
<dbReference type="FunFam" id="2.10.25.10:FF:000038">
    <property type="entry name" value="Fibrillin 2"/>
    <property type="match status" value="1"/>
</dbReference>
<dbReference type="FunFam" id="3.30.200.20:FF:000043">
    <property type="entry name" value="Wall-associated receptor kinase 2"/>
    <property type="match status" value="1"/>
</dbReference>
<keyword evidence="3 17" id="KW-0245">EGF-like domain</keyword>
<evidence type="ECO:0000256" key="6">
    <source>
        <dbReference type="ARBA" id="ARBA00022692"/>
    </source>
</evidence>
<dbReference type="GO" id="GO:0030247">
    <property type="term" value="F:polysaccharide binding"/>
    <property type="evidence" value="ECO:0007669"/>
    <property type="project" value="InterPro"/>
</dbReference>
<dbReference type="SUPFAM" id="SSF57196">
    <property type="entry name" value="EGF/Laminin"/>
    <property type="match status" value="1"/>
</dbReference>
<accession>A0A4Y7K2W8</accession>
<evidence type="ECO:0000256" key="2">
    <source>
        <dbReference type="ARBA" id="ARBA00022527"/>
    </source>
</evidence>
<evidence type="ECO:0000256" key="10">
    <source>
        <dbReference type="ARBA" id="ARBA00022777"/>
    </source>
</evidence>
<dbReference type="InterPro" id="IPR001245">
    <property type="entry name" value="Ser-Thr/Tyr_kinase_cat_dom"/>
</dbReference>